<dbReference type="GO" id="GO:0016301">
    <property type="term" value="F:kinase activity"/>
    <property type="evidence" value="ECO:0007669"/>
    <property type="project" value="UniProtKB-KW"/>
</dbReference>
<dbReference type="EMBL" id="FPHN01000032">
    <property type="protein sequence ID" value="SFV54271.1"/>
    <property type="molecule type" value="Genomic_DNA"/>
</dbReference>
<keyword evidence="2" id="KW-0418">Kinase</keyword>
<dbReference type="AlphaFoldDB" id="A0A1W1BLC5"/>
<accession>A0A1W1BLC5</accession>
<dbReference type="InterPro" id="IPR002575">
    <property type="entry name" value="Aminoglycoside_PTrfase"/>
</dbReference>
<name>A0A1W1BLC5_9ZZZZ</name>
<dbReference type="Gene3D" id="3.30.200.20">
    <property type="entry name" value="Phosphorylase Kinase, domain 1"/>
    <property type="match status" value="1"/>
</dbReference>
<reference evidence="2" key="1">
    <citation type="submission" date="2016-10" db="EMBL/GenBank/DDBJ databases">
        <authorList>
            <person name="de Groot N.N."/>
        </authorList>
    </citation>
    <scope>NUCLEOTIDE SEQUENCE</scope>
</reference>
<organism evidence="2">
    <name type="scientific">hydrothermal vent metagenome</name>
    <dbReference type="NCBI Taxonomy" id="652676"/>
    <lineage>
        <taxon>unclassified sequences</taxon>
        <taxon>metagenomes</taxon>
        <taxon>ecological metagenomes</taxon>
    </lineage>
</organism>
<dbReference type="SUPFAM" id="SSF56112">
    <property type="entry name" value="Protein kinase-like (PK-like)"/>
    <property type="match status" value="1"/>
</dbReference>
<protein>
    <submittedName>
        <fullName evidence="2">COG3178: Predicted phosphotransferase related to Ser/Thr protein kinases</fullName>
    </submittedName>
</protein>
<evidence type="ECO:0000313" key="2">
    <source>
        <dbReference type="EMBL" id="SFV54271.1"/>
    </source>
</evidence>
<gene>
    <name evidence="2" type="ORF">MNB_SV-14-1744</name>
</gene>
<feature type="domain" description="Aminoglycoside phosphotransferase" evidence="1">
    <location>
        <begin position="21"/>
        <end position="232"/>
    </location>
</feature>
<evidence type="ECO:0000259" key="1">
    <source>
        <dbReference type="Pfam" id="PF01636"/>
    </source>
</evidence>
<dbReference type="Gene3D" id="3.90.1200.10">
    <property type="match status" value="1"/>
</dbReference>
<proteinExistence type="predicted"/>
<keyword evidence="2" id="KW-0808">Transferase</keyword>
<sequence>MQKIKAWIDTLGYKDYKIEMLVGDASFRKYFRLFADEKSYIIMDSSADLDSLYPFIDISVRLLKAKVEVPRIIAQNLQDGYLLITDLGSRHLADVLSPMSVELLYMKAINEIIKMQEADTTNMDVYDREFLMFEMNIMQEWYMNEYLHQELSHEEQSVLDNSLEMIANEVLSQPQGYFVHRDFHSKNIMMETGRKLVIIDYQDGKIGALTYDLVSLLKDVYVRFEPKQMEELALEFKTLKGIDVSDEQFIRWFDFMGLQRHIKILGIFARLDIRDGKPAHLDDIPLTLEYIDEVCSKYEELKPLGKLFKR</sequence>
<dbReference type="InterPro" id="IPR011009">
    <property type="entry name" value="Kinase-like_dom_sf"/>
</dbReference>
<dbReference type="Pfam" id="PF01636">
    <property type="entry name" value="APH"/>
    <property type="match status" value="1"/>
</dbReference>